<keyword evidence="4" id="KW-1185">Reference proteome</keyword>
<sequence>MQHKYSNKLGLYYLFTLLCYNTASARLERRNIAIAFPRQYPDSGSLDYPQNEDYPKLFVNEDVLTVVISGTNPAVAGLTNAVTVTIGAKTGSTTANPTTDPIKGPVSSTCIDLHCYINPSPTDSQPTSLSQTNPPSSTTSSSSPSTGSISDAGNGNFLVEGNSSFDKKENALTRSCSVQHNNCANAANAAHNNAFTVNDCDAQQSQCNAVAGSPS</sequence>
<dbReference type="OrthoDB" id="2507450at2759"/>
<evidence type="ECO:0000256" key="2">
    <source>
        <dbReference type="SAM" id="SignalP"/>
    </source>
</evidence>
<organism evidence="3 4">
    <name type="scientific">Rhodocollybia butyracea</name>
    <dbReference type="NCBI Taxonomy" id="206335"/>
    <lineage>
        <taxon>Eukaryota</taxon>
        <taxon>Fungi</taxon>
        <taxon>Dikarya</taxon>
        <taxon>Basidiomycota</taxon>
        <taxon>Agaricomycotina</taxon>
        <taxon>Agaricomycetes</taxon>
        <taxon>Agaricomycetidae</taxon>
        <taxon>Agaricales</taxon>
        <taxon>Marasmiineae</taxon>
        <taxon>Omphalotaceae</taxon>
        <taxon>Rhodocollybia</taxon>
    </lineage>
</organism>
<feature type="compositionally biased region" description="Low complexity" evidence="1">
    <location>
        <begin position="124"/>
        <end position="150"/>
    </location>
</feature>
<accession>A0A9P5PN78</accession>
<dbReference type="EMBL" id="JADNRY010000101">
    <property type="protein sequence ID" value="KAF9065577.1"/>
    <property type="molecule type" value="Genomic_DNA"/>
</dbReference>
<dbReference type="AlphaFoldDB" id="A0A9P5PN78"/>
<comment type="caution">
    <text evidence="3">The sequence shown here is derived from an EMBL/GenBank/DDBJ whole genome shotgun (WGS) entry which is preliminary data.</text>
</comment>
<feature type="signal peptide" evidence="2">
    <location>
        <begin position="1"/>
        <end position="25"/>
    </location>
</feature>
<gene>
    <name evidence="3" type="ORF">BDP27DRAFT_1331773</name>
</gene>
<keyword evidence="2" id="KW-0732">Signal</keyword>
<evidence type="ECO:0000313" key="3">
    <source>
        <dbReference type="EMBL" id="KAF9065577.1"/>
    </source>
</evidence>
<evidence type="ECO:0000313" key="4">
    <source>
        <dbReference type="Proteomes" id="UP000772434"/>
    </source>
</evidence>
<proteinExistence type="predicted"/>
<protein>
    <submittedName>
        <fullName evidence="3">Uncharacterized protein</fullName>
    </submittedName>
</protein>
<feature type="chain" id="PRO_5040180216" evidence="2">
    <location>
        <begin position="26"/>
        <end position="215"/>
    </location>
</feature>
<name>A0A9P5PN78_9AGAR</name>
<feature type="region of interest" description="Disordered" evidence="1">
    <location>
        <begin position="121"/>
        <end position="155"/>
    </location>
</feature>
<evidence type="ECO:0000256" key="1">
    <source>
        <dbReference type="SAM" id="MobiDB-lite"/>
    </source>
</evidence>
<dbReference type="Proteomes" id="UP000772434">
    <property type="component" value="Unassembled WGS sequence"/>
</dbReference>
<reference evidence="3" key="1">
    <citation type="submission" date="2020-11" db="EMBL/GenBank/DDBJ databases">
        <authorList>
            <consortium name="DOE Joint Genome Institute"/>
            <person name="Ahrendt S."/>
            <person name="Riley R."/>
            <person name="Andreopoulos W."/>
            <person name="Labutti K."/>
            <person name="Pangilinan J."/>
            <person name="Ruiz-Duenas F.J."/>
            <person name="Barrasa J.M."/>
            <person name="Sanchez-Garcia M."/>
            <person name="Camarero S."/>
            <person name="Miyauchi S."/>
            <person name="Serrano A."/>
            <person name="Linde D."/>
            <person name="Babiker R."/>
            <person name="Drula E."/>
            <person name="Ayuso-Fernandez I."/>
            <person name="Pacheco R."/>
            <person name="Padilla G."/>
            <person name="Ferreira P."/>
            <person name="Barriuso J."/>
            <person name="Kellner H."/>
            <person name="Castanera R."/>
            <person name="Alfaro M."/>
            <person name="Ramirez L."/>
            <person name="Pisabarro A.G."/>
            <person name="Kuo A."/>
            <person name="Tritt A."/>
            <person name="Lipzen A."/>
            <person name="He G."/>
            <person name="Yan M."/>
            <person name="Ng V."/>
            <person name="Cullen D."/>
            <person name="Martin F."/>
            <person name="Rosso M.-N."/>
            <person name="Henrissat B."/>
            <person name="Hibbett D."/>
            <person name="Martinez A.T."/>
            <person name="Grigoriev I.V."/>
        </authorList>
    </citation>
    <scope>NUCLEOTIDE SEQUENCE</scope>
    <source>
        <strain evidence="3">AH 40177</strain>
    </source>
</reference>